<sequence>MRAFLARLLFLILLVAIVLIGIAIAQHPGTWQQDWQSVRAYLARHWADWRGKTVEPAAVHPAPAPTPAATAPLPTHEAEIPGHAPTTTTSSENRLSDRQLTLLMAARQAYWLRDYAVAIGDYRALIEADPDRAALYGELGNVLWAAGQRIAAGNAYGHAGRLLLAQGRYAQAAALIPILTRLNPEAAMQLQAELAK</sequence>
<dbReference type="eggNOG" id="COG3266">
    <property type="taxonomic scope" value="Bacteria"/>
</dbReference>
<dbReference type="AlphaFoldDB" id="A0A059ZT42"/>
<dbReference type="Proteomes" id="UP000005522">
    <property type="component" value="Chromosome"/>
</dbReference>
<feature type="compositionally biased region" description="Low complexity" evidence="1">
    <location>
        <begin position="57"/>
        <end position="75"/>
    </location>
</feature>
<protein>
    <recommendedName>
        <fullName evidence="4">Tetratricopeptide repeat protein</fullName>
    </recommendedName>
</protein>
<dbReference type="GeneID" id="92930811"/>
<proteinExistence type="predicted"/>
<dbReference type="KEGG" id="acz:Acaty_c0776"/>
<dbReference type="RefSeq" id="WP_004871005.1">
    <property type="nucleotide sequence ID" value="NZ_CP005986.1"/>
</dbReference>
<accession>A0A059ZT42</accession>
<evidence type="ECO:0008006" key="4">
    <source>
        <dbReference type="Google" id="ProtNLM"/>
    </source>
</evidence>
<dbReference type="Gene3D" id="1.25.40.10">
    <property type="entry name" value="Tetratricopeptide repeat domain"/>
    <property type="match status" value="1"/>
</dbReference>
<evidence type="ECO:0000313" key="3">
    <source>
        <dbReference type="Proteomes" id="UP000005522"/>
    </source>
</evidence>
<name>A0A059ZT42_ACICK</name>
<dbReference type="InterPro" id="IPR011990">
    <property type="entry name" value="TPR-like_helical_dom_sf"/>
</dbReference>
<gene>
    <name evidence="2" type="ORF">Acaty_c0776</name>
</gene>
<dbReference type="HOGENOM" id="CLU_1387668_0_0_6"/>
<reference evidence="2 3" key="1">
    <citation type="journal article" date="2009" name="J. Bacteriol.">
        <title>Draft genome sequence of the extremely acidophilic bacterium Acidithiobacillus caldus ATCC 51756 reveals metabolic versatility in the genus Acidithiobacillus.</title>
        <authorList>
            <person name="Valdes J."/>
            <person name="Quatrini R."/>
            <person name="Hallberg K."/>
            <person name="Dopson M."/>
            <person name="Valenzuela P.D."/>
            <person name="Holmes D.S."/>
        </authorList>
    </citation>
    <scope>NUCLEOTIDE SEQUENCE [LARGE SCALE GENOMIC DNA]</scope>
    <source>
        <strain evidence="3">ATCC 51756 / DSM 8584 / KU</strain>
    </source>
</reference>
<dbReference type="SUPFAM" id="SSF48452">
    <property type="entry name" value="TPR-like"/>
    <property type="match status" value="1"/>
</dbReference>
<dbReference type="EMBL" id="CP005986">
    <property type="protein sequence ID" value="AIA54653.1"/>
    <property type="molecule type" value="Genomic_DNA"/>
</dbReference>
<organism evidence="2 3">
    <name type="scientific">Acidithiobacillus caldus (strain ATCC 51756 / DSM 8584 / KU)</name>
    <dbReference type="NCBI Taxonomy" id="637389"/>
    <lineage>
        <taxon>Bacteria</taxon>
        <taxon>Pseudomonadati</taxon>
        <taxon>Pseudomonadota</taxon>
        <taxon>Acidithiobacillia</taxon>
        <taxon>Acidithiobacillales</taxon>
        <taxon>Acidithiobacillaceae</taxon>
        <taxon>Acidithiobacillus</taxon>
    </lineage>
</organism>
<feature type="region of interest" description="Disordered" evidence="1">
    <location>
        <begin position="57"/>
        <end position="93"/>
    </location>
</feature>
<evidence type="ECO:0000256" key="1">
    <source>
        <dbReference type="SAM" id="MobiDB-lite"/>
    </source>
</evidence>
<evidence type="ECO:0000313" key="2">
    <source>
        <dbReference type="EMBL" id="AIA54653.1"/>
    </source>
</evidence>